<dbReference type="SMART" id="SM00387">
    <property type="entry name" value="HATPase_c"/>
    <property type="match status" value="1"/>
</dbReference>
<keyword evidence="5" id="KW-0808">Transferase</keyword>
<protein>
    <recommendedName>
        <fullName evidence="2">histidine kinase</fullName>
        <ecNumber evidence="2">2.7.13.3</ecNumber>
    </recommendedName>
</protein>
<proteinExistence type="predicted"/>
<keyword evidence="3" id="KW-0597">Phosphoprotein</keyword>
<dbReference type="PANTHER" id="PTHR43547:SF2">
    <property type="entry name" value="HYBRID SIGNAL TRANSDUCTION HISTIDINE KINASE C"/>
    <property type="match status" value="1"/>
</dbReference>
<dbReference type="Gene3D" id="3.30.565.10">
    <property type="entry name" value="Histidine kinase-like ATPase, C-terminal domain"/>
    <property type="match status" value="1"/>
</dbReference>
<evidence type="ECO:0000313" key="5">
    <source>
        <dbReference type="EMBL" id="VIO68806.1"/>
    </source>
</evidence>
<evidence type="ECO:0000256" key="3">
    <source>
        <dbReference type="ARBA" id="ARBA00022553"/>
    </source>
</evidence>
<evidence type="ECO:0000256" key="2">
    <source>
        <dbReference type="ARBA" id="ARBA00012438"/>
    </source>
</evidence>
<dbReference type="InterPro" id="IPR036890">
    <property type="entry name" value="HATPase_C_sf"/>
</dbReference>
<keyword evidence="6" id="KW-1185">Reference proteome</keyword>
<sequence length="170" mass="17653">MINAAQALTKAGLAEKSIAVRVQKIDAETVCCVVEDSGPGIDADHLPHLFDGFFTTKETGMGLGLQITQSIIEAHGGHIGADNSSTLGGARFAFSLPIAAGDMPSPIERGAIRSSAAGSQHRGRSGAASALLPTVRMEAVLIVPGRRSGYSDREKIHCDFNPDLATGLSE</sequence>
<comment type="caution">
    <text evidence="5">The sequence shown here is derived from an EMBL/GenBank/DDBJ whole genome shotgun (WGS) entry which is preliminary data.</text>
</comment>
<comment type="catalytic activity">
    <reaction evidence="1">
        <text>ATP + protein L-histidine = ADP + protein N-phospho-L-histidine.</text>
        <dbReference type="EC" id="2.7.13.3"/>
    </reaction>
</comment>
<feature type="domain" description="Histidine kinase" evidence="4">
    <location>
        <begin position="1"/>
        <end position="100"/>
    </location>
</feature>
<dbReference type="GO" id="GO:0000155">
    <property type="term" value="F:phosphorelay sensor kinase activity"/>
    <property type="evidence" value="ECO:0007669"/>
    <property type="project" value="TreeGrafter"/>
</dbReference>
<dbReference type="InterPro" id="IPR005467">
    <property type="entry name" value="His_kinase_dom"/>
</dbReference>
<evidence type="ECO:0000259" key="4">
    <source>
        <dbReference type="PROSITE" id="PS50109"/>
    </source>
</evidence>
<dbReference type="SUPFAM" id="SSF55874">
    <property type="entry name" value="ATPase domain of HSP90 chaperone/DNA topoisomerase II/histidine kinase"/>
    <property type="match status" value="1"/>
</dbReference>
<dbReference type="Proteomes" id="UP000328092">
    <property type="component" value="Unassembled WGS sequence"/>
</dbReference>
<dbReference type="Pfam" id="PF02518">
    <property type="entry name" value="HATPase_c"/>
    <property type="match status" value="1"/>
</dbReference>
<evidence type="ECO:0000313" key="6">
    <source>
        <dbReference type="Proteomes" id="UP000328092"/>
    </source>
</evidence>
<dbReference type="EMBL" id="CAADFC020000008">
    <property type="protein sequence ID" value="VIO68806.1"/>
    <property type="molecule type" value="Genomic_DNA"/>
</dbReference>
<gene>
    <name evidence="5" type="primary">fixL_1</name>
    <name evidence="5" type="ORF">CI1B_23670</name>
</gene>
<dbReference type="InterPro" id="IPR003594">
    <property type="entry name" value="HATPase_dom"/>
</dbReference>
<dbReference type="EC" id="2.7.13.3" evidence="2"/>
<accession>A0A508T3W6</accession>
<dbReference type="InterPro" id="IPR004358">
    <property type="entry name" value="Sig_transdc_His_kin-like_C"/>
</dbReference>
<dbReference type="PROSITE" id="PS50109">
    <property type="entry name" value="HIS_KIN"/>
    <property type="match status" value="1"/>
</dbReference>
<name>A0A508T3W6_9BRAD</name>
<dbReference type="AlphaFoldDB" id="A0A508T3W6"/>
<reference evidence="5" key="1">
    <citation type="submission" date="2019-02" db="EMBL/GenBank/DDBJ databases">
        <authorList>
            <person name="Pothier F.J."/>
        </authorList>
    </citation>
    <scope>NUCLEOTIDE SEQUENCE</scope>
    <source>
        <strain evidence="5">CI-1B</strain>
    </source>
</reference>
<organism evidence="5 6">
    <name type="scientific">Bradyrhizobium ivorense</name>
    <dbReference type="NCBI Taxonomy" id="2511166"/>
    <lineage>
        <taxon>Bacteria</taxon>
        <taxon>Pseudomonadati</taxon>
        <taxon>Pseudomonadota</taxon>
        <taxon>Alphaproteobacteria</taxon>
        <taxon>Hyphomicrobiales</taxon>
        <taxon>Nitrobacteraceae</taxon>
        <taxon>Bradyrhizobium</taxon>
    </lineage>
</organism>
<dbReference type="PRINTS" id="PR00344">
    <property type="entry name" value="BCTRLSENSOR"/>
</dbReference>
<dbReference type="PANTHER" id="PTHR43547">
    <property type="entry name" value="TWO-COMPONENT HISTIDINE KINASE"/>
    <property type="match status" value="1"/>
</dbReference>
<evidence type="ECO:0000256" key="1">
    <source>
        <dbReference type="ARBA" id="ARBA00000085"/>
    </source>
</evidence>